<feature type="chain" id="PRO_5011983399" evidence="1">
    <location>
        <begin position="22"/>
        <end position="1067"/>
    </location>
</feature>
<feature type="signal peptide" evidence="1">
    <location>
        <begin position="1"/>
        <end position="21"/>
    </location>
</feature>
<dbReference type="Gene3D" id="2.60.40.2620">
    <property type="entry name" value="Fimbrillin-like"/>
    <property type="match status" value="2"/>
</dbReference>
<dbReference type="RefSeq" id="WP_076931869.1">
    <property type="nucleotide sequence ID" value="NZ_LT605205.1"/>
</dbReference>
<dbReference type="STRING" id="1642647.PSM36_3408"/>
<evidence type="ECO:0000256" key="1">
    <source>
        <dbReference type="SAM" id="SignalP"/>
    </source>
</evidence>
<sequence>MKTSFFKLIFLSAIAALFAVACTNDVIQPNAEDGVEARISAEAGGLLKSGADNLKSSTRATNDVWDEGDVIGVTMVNPQSLEVIAPYRNFGYTTSGDDKFSPNNASQIIYFPTSDEEVAFKAYYPYKKDLPSSLVIPVSTKDQSDLPAIDLMTAEHLSGTSTKDPNVKLHFYHRLAKVVVNLTTDNESISILDGVNVTMKGLKTEASYDLLGESLIVDNNLPGVDVSFPVANAKAEGIILPRPAGEGVEFVITTTDGGKYTAALSSDFEFKEGYVHTFHLRLKSPAEISATIEPWIEGPTRHFDVIRVVTGLGITEGFETGHSLDLFLKEGTDGEFGLLENFTYEGNNKWTPGSPIYWESITGSPTLFKGATILEKALNDSQMDDILISKEVEVSPYTGVNLELEHVGSKVTVVLQSSDGTFTKADLDAASVILPNYLNSGSYNDKGEFVPGTTRGDIIPEEGVAIFPPQTIANGDNILTVSINGRLYEVKAEGTDDFEYKKGYAYMLVLDASKAKVEMSTVIKPWVEETIAFEEVRIGVASLDNNSGDLVDGDQLYLFSGDDADRITLPGNFVYNEAADTWTYNGPSAPLYWEDIPADGNLYASITRPAVDAVEGNNQSPDYIVATPIVNKGGTDNTALNFQLAHQVAKVNVMLRSNTYGEEKLLSANITLPDYAIGGMLDKGVYVPGSNKGTIALAKPAKTGDATEVTYNSASYLQPQTVAIGEDLVTIGIDGRTYTVKPEDVKLQGGATAADILYEAGKVTNLIITIEKTGLSVSVDVTGWTELPALEFEGLFFSVSNKTSAGFENEDQIKFYKLNAHGDAVDAISNIYEYAGGPDNGTLSPVGTPWYRDDFKTGDLIAAVYPATASALAAGENTFNWTVKSSGTTNAHADDIMVAAPVADRNLGEIQAEGDVAFEFKHVLSKVSINLIAGEGFTSDEIMLAEVEMNNFQLSGIVDVINGTATPDGAATAAFTPSKLDKVYSVTGKTVVSSYEAFVMPQNITGNSVMVTVKLNDAEFQVKLPADKLFAAGAHNMLNLTLNKTGVELTASIVDWNKEPDIDVELH</sequence>
<keyword evidence="1" id="KW-0732">Signal</keyword>
<name>A0A1R3T7H7_9BACT</name>
<keyword evidence="3" id="KW-1185">Reference proteome</keyword>
<dbReference type="CDD" id="cd13121">
    <property type="entry name" value="BF2867_like_C"/>
    <property type="match status" value="4"/>
</dbReference>
<dbReference type="PROSITE" id="PS51257">
    <property type="entry name" value="PROKAR_LIPOPROTEIN"/>
    <property type="match status" value="1"/>
</dbReference>
<dbReference type="EMBL" id="LT605205">
    <property type="protein sequence ID" value="SCD22192.1"/>
    <property type="molecule type" value="Genomic_DNA"/>
</dbReference>
<evidence type="ECO:0000313" key="3">
    <source>
        <dbReference type="Proteomes" id="UP000187464"/>
    </source>
</evidence>
<dbReference type="Gene3D" id="2.60.40.2630">
    <property type="match status" value="4"/>
</dbReference>
<organism evidence="2 3">
    <name type="scientific">Proteiniphilum saccharofermentans</name>
    <dbReference type="NCBI Taxonomy" id="1642647"/>
    <lineage>
        <taxon>Bacteria</taxon>
        <taxon>Pseudomonadati</taxon>
        <taxon>Bacteroidota</taxon>
        <taxon>Bacteroidia</taxon>
        <taxon>Bacteroidales</taxon>
        <taxon>Dysgonomonadaceae</taxon>
        <taxon>Proteiniphilum</taxon>
    </lineage>
</organism>
<dbReference type="AlphaFoldDB" id="A0A1R3T7H7"/>
<dbReference type="InterPro" id="IPR042278">
    <property type="entry name" value="Mfa-like_1_N"/>
</dbReference>
<gene>
    <name evidence="2" type="ORF">PSM36_3408</name>
</gene>
<dbReference type="Proteomes" id="UP000187464">
    <property type="component" value="Chromosome I"/>
</dbReference>
<proteinExistence type="predicted"/>
<dbReference type="InterPro" id="IPR025049">
    <property type="entry name" value="Mfa-like_1"/>
</dbReference>
<dbReference type="Pfam" id="PF13149">
    <property type="entry name" value="Mfa_like_1"/>
    <property type="match status" value="4"/>
</dbReference>
<protein>
    <submittedName>
        <fullName evidence="2">Putative secreted protein</fullName>
    </submittedName>
</protein>
<dbReference type="CDD" id="cd13120">
    <property type="entry name" value="BF2867_like_N"/>
    <property type="match status" value="2"/>
</dbReference>
<accession>A0A1R3T7H7</accession>
<reference evidence="2 3" key="1">
    <citation type="submission" date="2016-08" db="EMBL/GenBank/DDBJ databases">
        <authorList>
            <person name="Seilhamer J.J."/>
        </authorList>
    </citation>
    <scope>NUCLEOTIDE SEQUENCE [LARGE SCALE GENOMIC DNA]</scope>
    <source>
        <strain evidence="2">M3/6</strain>
    </source>
</reference>
<evidence type="ECO:0000313" key="2">
    <source>
        <dbReference type="EMBL" id="SCD22192.1"/>
    </source>
</evidence>
<dbReference type="KEGG" id="psac:PSM36_3408"/>